<dbReference type="InterPro" id="IPR040205">
    <property type="entry name" value="HIN-200"/>
</dbReference>
<dbReference type="GO" id="GO:0005829">
    <property type="term" value="C:cytosol"/>
    <property type="evidence" value="ECO:0007669"/>
    <property type="project" value="TreeGrafter"/>
</dbReference>
<evidence type="ECO:0000313" key="7">
    <source>
        <dbReference type="Ensembl" id="ENSPPYP00000036172.1"/>
    </source>
</evidence>
<keyword evidence="8" id="KW-1185">Reference proteome</keyword>
<dbReference type="OMA" id="TKQRSHD"/>
<dbReference type="InterPro" id="IPR004021">
    <property type="entry name" value="HIN200/IF120x"/>
</dbReference>
<feature type="compositionally biased region" description="Low complexity" evidence="4">
    <location>
        <begin position="181"/>
        <end position="197"/>
    </location>
</feature>
<sequence>MANDYKKIVLLKGLEVINDYHFRIVKSLLSNDLKLNPKMKEEYDKIQIADLMEEKFPGDAGLGKLIEFFKEIPTLGDLAETLKREKLKVVNKIESIPVKGITPSKKMKQKEVDPATPASTPSNRLTAKGAEETLGPQKRKKPSEEETGTKRSKISKEQTQPSCSAGASMSTAMGRSPPPQTSSSAPPNTSSTEATASKNIFREDPMIVMVLNATKIFKYESSENEQRRMFHATVATQTQFFHVKFLNINLKRKFIKKRIIIISNYSKHNSLLEVNEASSVSEAGPDQKLEVPKDTIRRAKKTPKINILHKQTSGYIVYGLFTLHTKIVNRKTTIYEIQDKTGSMAVVGKGECHNIPCEKGDKLRLFCFRLRKRENMSKLMSEMHSFIQIQKNTNQRSHDSRSMALPQEQSQHPKPSEASKTLPESHLKTPQMPPTTPSSSSFTKVQYPGSHASYLPNINYRDH</sequence>
<dbReference type="Gene3D" id="2.40.50.140">
    <property type="entry name" value="Nucleic acid-binding proteins"/>
    <property type="match status" value="2"/>
</dbReference>
<dbReference type="PANTHER" id="PTHR12200:SF25">
    <property type="entry name" value="PYRIN AND HIN DOMAIN-CONTAINING PROTEIN 1"/>
    <property type="match status" value="1"/>
</dbReference>
<evidence type="ECO:0000256" key="4">
    <source>
        <dbReference type="SAM" id="MobiDB-lite"/>
    </source>
</evidence>
<comment type="subcellular location">
    <subcellularLocation>
        <location evidence="1">Nucleus</location>
    </subcellularLocation>
</comment>
<evidence type="ECO:0000259" key="6">
    <source>
        <dbReference type="PROSITE" id="PS50834"/>
    </source>
</evidence>
<accession>A0A8I5TCT5</accession>
<feature type="region of interest" description="Disordered" evidence="4">
    <location>
        <begin position="101"/>
        <end position="199"/>
    </location>
</feature>
<dbReference type="Ensembl" id="ENSPPYT00000053299.1">
    <property type="protein sequence ID" value="ENSPPYP00000036172.1"/>
    <property type="gene ID" value="ENSPPYG00000000666.2"/>
</dbReference>
<keyword evidence="3" id="KW-0539">Nucleus</keyword>
<dbReference type="AlphaFoldDB" id="A0A8I5TCT5"/>
<evidence type="ECO:0000259" key="5">
    <source>
        <dbReference type="PROSITE" id="PS50824"/>
    </source>
</evidence>
<dbReference type="FunFam" id="2.40.50.140:FF:000105">
    <property type="entry name" value="Myeloid cell nuclear differentiation antigen"/>
    <property type="match status" value="1"/>
</dbReference>
<dbReference type="PROSITE" id="PS50834">
    <property type="entry name" value="HIN_200"/>
    <property type="match status" value="1"/>
</dbReference>
<dbReference type="GO" id="GO:0005730">
    <property type="term" value="C:nucleolus"/>
    <property type="evidence" value="ECO:0007669"/>
    <property type="project" value="TreeGrafter"/>
</dbReference>
<feature type="domain" description="Pyrin" evidence="5">
    <location>
        <begin position="1"/>
        <end position="88"/>
    </location>
</feature>
<comment type="similarity">
    <text evidence="2">Belongs to the HIN-200 family.</text>
</comment>
<reference evidence="7 8" key="1">
    <citation type="submission" date="2008-02" db="EMBL/GenBank/DDBJ databases">
        <title>A 6x draft sequence assembly of the Pongo pygmaeus abelii genome.</title>
        <authorList>
            <person name="Wilson R.K."/>
            <person name="Mardis E."/>
        </authorList>
    </citation>
    <scope>NUCLEOTIDE SEQUENCE [LARGE SCALE GENOMIC DNA]</scope>
</reference>
<reference evidence="7" key="2">
    <citation type="submission" date="2025-08" db="UniProtKB">
        <authorList>
            <consortium name="Ensembl"/>
        </authorList>
    </citation>
    <scope>IDENTIFICATION</scope>
</reference>
<dbReference type="InterPro" id="IPR012340">
    <property type="entry name" value="NA-bd_OB-fold"/>
</dbReference>
<dbReference type="Proteomes" id="UP000001595">
    <property type="component" value="Chromosome 1"/>
</dbReference>
<evidence type="ECO:0000256" key="3">
    <source>
        <dbReference type="ARBA" id="ARBA00023242"/>
    </source>
</evidence>
<feature type="compositionally biased region" description="Polar residues" evidence="4">
    <location>
        <begin position="157"/>
        <end position="173"/>
    </location>
</feature>
<organism evidence="7 8">
    <name type="scientific">Pongo abelii</name>
    <name type="common">Sumatran orangutan</name>
    <name type="synonym">Pongo pygmaeus abelii</name>
    <dbReference type="NCBI Taxonomy" id="9601"/>
    <lineage>
        <taxon>Eukaryota</taxon>
        <taxon>Metazoa</taxon>
        <taxon>Chordata</taxon>
        <taxon>Craniata</taxon>
        <taxon>Vertebrata</taxon>
        <taxon>Euteleostomi</taxon>
        <taxon>Mammalia</taxon>
        <taxon>Eutheria</taxon>
        <taxon>Euarchontoglires</taxon>
        <taxon>Primates</taxon>
        <taxon>Haplorrhini</taxon>
        <taxon>Catarrhini</taxon>
        <taxon>Hominidae</taxon>
        <taxon>Pongo</taxon>
    </lineage>
</organism>
<protein>
    <submittedName>
        <fullName evidence="7">Uncharacterized protein</fullName>
    </submittedName>
</protein>
<dbReference type="InterPro" id="IPR004020">
    <property type="entry name" value="DAPIN"/>
</dbReference>
<feature type="region of interest" description="Disordered" evidence="4">
    <location>
        <begin position="391"/>
        <end position="463"/>
    </location>
</feature>
<dbReference type="Gene3D" id="1.10.533.10">
    <property type="entry name" value="Death Domain, Fas"/>
    <property type="match status" value="1"/>
</dbReference>
<reference evidence="7" key="3">
    <citation type="submission" date="2025-09" db="UniProtKB">
        <authorList>
            <consortium name="Ensembl"/>
        </authorList>
    </citation>
    <scope>IDENTIFICATION</scope>
</reference>
<dbReference type="FunFam" id="1.10.533.10:FF:000011">
    <property type="entry name" value="Myeloid cell nuclear differentiation antigen"/>
    <property type="match status" value="1"/>
</dbReference>
<dbReference type="Pfam" id="PF02760">
    <property type="entry name" value="HIN"/>
    <property type="match status" value="1"/>
</dbReference>
<dbReference type="PROSITE" id="PS50824">
    <property type="entry name" value="DAPIN"/>
    <property type="match status" value="1"/>
</dbReference>
<dbReference type="GO" id="GO:0035458">
    <property type="term" value="P:cellular response to interferon-beta"/>
    <property type="evidence" value="ECO:0007669"/>
    <property type="project" value="InterPro"/>
</dbReference>
<proteinExistence type="inferred from homology"/>
<dbReference type="PANTHER" id="PTHR12200">
    <property type="entry name" value="INTERFERON-INDUCIBLE PROTEIN AIM2 FAMILY MEMBER"/>
    <property type="match status" value="1"/>
</dbReference>
<dbReference type="GO" id="GO:0002218">
    <property type="term" value="P:activation of innate immune response"/>
    <property type="evidence" value="ECO:0007669"/>
    <property type="project" value="InterPro"/>
</dbReference>
<dbReference type="GO" id="GO:0005654">
    <property type="term" value="C:nucleoplasm"/>
    <property type="evidence" value="ECO:0007669"/>
    <property type="project" value="TreeGrafter"/>
</dbReference>
<dbReference type="SUPFAM" id="SSF159141">
    <property type="entry name" value="HIN-2000 domain-like"/>
    <property type="match status" value="2"/>
</dbReference>
<dbReference type="CDD" id="cd08305">
    <property type="entry name" value="Pyrin"/>
    <property type="match status" value="1"/>
</dbReference>
<dbReference type="GeneTree" id="ENSGT00390000013296"/>
<feature type="domain" description="HIN-200" evidence="6">
    <location>
        <begin position="190"/>
        <end position="390"/>
    </location>
</feature>
<evidence type="ECO:0000256" key="2">
    <source>
        <dbReference type="ARBA" id="ARBA00008647"/>
    </source>
</evidence>
<evidence type="ECO:0000256" key="1">
    <source>
        <dbReference type="ARBA" id="ARBA00004123"/>
    </source>
</evidence>
<dbReference type="FunFam" id="2.40.50.140:FF:000101">
    <property type="entry name" value="Myeloid cell nuclear differentiation antigen"/>
    <property type="match status" value="1"/>
</dbReference>
<dbReference type="Pfam" id="PF02758">
    <property type="entry name" value="PYRIN"/>
    <property type="match status" value="1"/>
</dbReference>
<evidence type="ECO:0000313" key="8">
    <source>
        <dbReference type="Proteomes" id="UP000001595"/>
    </source>
</evidence>
<dbReference type="SMART" id="SM01289">
    <property type="entry name" value="PYRIN"/>
    <property type="match status" value="1"/>
</dbReference>
<name>A0A8I5TCT5_PONAB</name>
<dbReference type="GO" id="GO:0003690">
    <property type="term" value="F:double-stranded DNA binding"/>
    <property type="evidence" value="ECO:0007669"/>
    <property type="project" value="TreeGrafter"/>
</dbReference>
<dbReference type="InterPro" id="IPR011029">
    <property type="entry name" value="DEATH-like_dom_sf"/>
</dbReference>